<proteinExistence type="inferred from homology"/>
<name>A0A7J6AIG1_AMEME</name>
<keyword evidence="2" id="KW-0732">Signal</keyword>
<dbReference type="InterPro" id="IPR046350">
    <property type="entry name" value="Cystatin_sf"/>
</dbReference>
<dbReference type="Proteomes" id="UP000593565">
    <property type="component" value="Unassembled WGS sequence"/>
</dbReference>
<evidence type="ECO:0000256" key="2">
    <source>
        <dbReference type="SAM" id="SignalP"/>
    </source>
</evidence>
<dbReference type="GO" id="GO:0005737">
    <property type="term" value="C:cytoplasm"/>
    <property type="evidence" value="ECO:0007669"/>
    <property type="project" value="TreeGrafter"/>
</dbReference>
<dbReference type="CDD" id="cd00042">
    <property type="entry name" value="CY"/>
    <property type="match status" value="1"/>
</dbReference>
<dbReference type="GO" id="GO:0004869">
    <property type="term" value="F:cysteine-type endopeptidase inhibitor activity"/>
    <property type="evidence" value="ECO:0007669"/>
    <property type="project" value="InterPro"/>
</dbReference>
<feature type="chain" id="PRO_5029784543" description="Cystatin domain-containing protein" evidence="2">
    <location>
        <begin position="51"/>
        <end position="171"/>
    </location>
</feature>
<dbReference type="Gene3D" id="3.10.450.10">
    <property type="match status" value="1"/>
</dbReference>
<dbReference type="SMART" id="SM00043">
    <property type="entry name" value="CY"/>
    <property type="match status" value="1"/>
</dbReference>
<protein>
    <recommendedName>
        <fullName evidence="3">Cystatin domain-containing protein</fullName>
    </recommendedName>
</protein>
<evidence type="ECO:0000256" key="1">
    <source>
        <dbReference type="ARBA" id="ARBA00009403"/>
    </source>
</evidence>
<evidence type="ECO:0000313" key="5">
    <source>
        <dbReference type="Proteomes" id="UP000593565"/>
    </source>
</evidence>
<evidence type="ECO:0000259" key="3">
    <source>
        <dbReference type="SMART" id="SM00043"/>
    </source>
</evidence>
<sequence>MGVELSGQSYIPKLKELAVLCSPSHTQNTAPVMNMYLLLSVLLAVHWSHGQDPVEDVIVVRNVQPLGDWSTINHNQEDVRNAARKAVENFNMKSKAKKYFKLVDITSAQVKITNMINYKIDAIIGRTKCLKTESVDLDSCDMSQRRLRCKFEVQFNARNNQFTTVKMSCNK</sequence>
<dbReference type="EMBL" id="JAAGNN010000012">
    <property type="protein sequence ID" value="KAF4081847.1"/>
    <property type="molecule type" value="Genomic_DNA"/>
</dbReference>
<feature type="signal peptide" evidence="2">
    <location>
        <begin position="1"/>
        <end position="50"/>
    </location>
</feature>
<comment type="similarity">
    <text evidence="1">Belongs to the cystatin family.</text>
</comment>
<reference evidence="4 5" key="1">
    <citation type="submission" date="2020-02" db="EMBL/GenBank/DDBJ databases">
        <title>A chromosome-scale genome assembly of the black bullhead catfish (Ameiurus melas).</title>
        <authorList>
            <person name="Wen M."/>
            <person name="Zham M."/>
            <person name="Cabau C."/>
            <person name="Klopp C."/>
            <person name="Donnadieu C."/>
            <person name="Roques C."/>
            <person name="Bouchez O."/>
            <person name="Lampietro C."/>
            <person name="Jouanno E."/>
            <person name="Herpin A."/>
            <person name="Louis A."/>
            <person name="Berthelot C."/>
            <person name="Parey E."/>
            <person name="Roest-Crollius H."/>
            <person name="Braasch I."/>
            <person name="Postlethwait J."/>
            <person name="Robinson-Rechavi M."/>
            <person name="Echchiki A."/>
            <person name="Begum T."/>
            <person name="Montfort J."/>
            <person name="Schartl M."/>
            <person name="Bobe J."/>
            <person name="Guiguen Y."/>
        </authorList>
    </citation>
    <scope>NUCLEOTIDE SEQUENCE [LARGE SCALE GENOMIC DNA]</scope>
    <source>
        <strain evidence="4">M_S1</strain>
        <tissue evidence="4">Blood</tissue>
    </source>
</reference>
<dbReference type="InterPro" id="IPR000010">
    <property type="entry name" value="Cystatin_dom"/>
</dbReference>
<dbReference type="AlphaFoldDB" id="A0A7J6AIG1"/>
<dbReference type="SUPFAM" id="SSF54403">
    <property type="entry name" value="Cystatin/monellin"/>
    <property type="match status" value="1"/>
</dbReference>
<dbReference type="GO" id="GO:0031982">
    <property type="term" value="C:vesicle"/>
    <property type="evidence" value="ECO:0007669"/>
    <property type="project" value="TreeGrafter"/>
</dbReference>
<evidence type="ECO:0000313" key="4">
    <source>
        <dbReference type="EMBL" id="KAF4081847.1"/>
    </source>
</evidence>
<dbReference type="PANTHER" id="PTHR46186">
    <property type="entry name" value="CYSTATIN"/>
    <property type="match status" value="1"/>
</dbReference>
<dbReference type="Pfam" id="PF00031">
    <property type="entry name" value="Cystatin"/>
    <property type="match status" value="1"/>
</dbReference>
<dbReference type="PANTHER" id="PTHR46186:SF13">
    <property type="entry name" value="SI:BUSM1-57F23.1"/>
    <property type="match status" value="1"/>
</dbReference>
<gene>
    <name evidence="4" type="ORF">AMELA_G00145080</name>
</gene>
<keyword evidence="5" id="KW-1185">Reference proteome</keyword>
<feature type="domain" description="Cystatin" evidence="3">
    <location>
        <begin position="64"/>
        <end position="170"/>
    </location>
</feature>
<comment type="caution">
    <text evidence="4">The sequence shown here is derived from an EMBL/GenBank/DDBJ whole genome shotgun (WGS) entry which is preliminary data.</text>
</comment>
<accession>A0A7J6AIG1</accession>
<organism evidence="4 5">
    <name type="scientific">Ameiurus melas</name>
    <name type="common">Black bullhead</name>
    <name type="synonym">Silurus melas</name>
    <dbReference type="NCBI Taxonomy" id="219545"/>
    <lineage>
        <taxon>Eukaryota</taxon>
        <taxon>Metazoa</taxon>
        <taxon>Chordata</taxon>
        <taxon>Craniata</taxon>
        <taxon>Vertebrata</taxon>
        <taxon>Euteleostomi</taxon>
        <taxon>Actinopterygii</taxon>
        <taxon>Neopterygii</taxon>
        <taxon>Teleostei</taxon>
        <taxon>Ostariophysi</taxon>
        <taxon>Siluriformes</taxon>
        <taxon>Ictaluridae</taxon>
        <taxon>Ameiurus</taxon>
    </lineage>
</organism>
<dbReference type="GO" id="GO:0005615">
    <property type="term" value="C:extracellular space"/>
    <property type="evidence" value="ECO:0007669"/>
    <property type="project" value="TreeGrafter"/>
</dbReference>